<comment type="caution">
    <text evidence="1">The sequence shown here is derived from an EMBL/GenBank/DDBJ whole genome shotgun (WGS) entry which is preliminary data.</text>
</comment>
<proteinExistence type="predicted"/>
<gene>
    <name evidence="1" type="ORF">KIL84_023108</name>
</gene>
<dbReference type="Proteomes" id="UP000827986">
    <property type="component" value="Unassembled WGS sequence"/>
</dbReference>
<organism evidence="1 2">
    <name type="scientific">Mauremys mutica</name>
    <name type="common">yellowpond turtle</name>
    <dbReference type="NCBI Taxonomy" id="74926"/>
    <lineage>
        <taxon>Eukaryota</taxon>
        <taxon>Metazoa</taxon>
        <taxon>Chordata</taxon>
        <taxon>Craniata</taxon>
        <taxon>Vertebrata</taxon>
        <taxon>Euteleostomi</taxon>
        <taxon>Archelosauria</taxon>
        <taxon>Testudinata</taxon>
        <taxon>Testudines</taxon>
        <taxon>Cryptodira</taxon>
        <taxon>Durocryptodira</taxon>
        <taxon>Testudinoidea</taxon>
        <taxon>Geoemydidae</taxon>
        <taxon>Geoemydinae</taxon>
        <taxon>Mauremys</taxon>
    </lineage>
</organism>
<protein>
    <submittedName>
        <fullName evidence="1">Uncharacterized protein</fullName>
    </submittedName>
</protein>
<reference evidence="1" key="1">
    <citation type="submission" date="2021-09" db="EMBL/GenBank/DDBJ databases">
        <title>The genome of Mauremys mutica provides insights into the evolution of semi-aquatic lifestyle.</title>
        <authorList>
            <person name="Gong S."/>
            <person name="Gao Y."/>
        </authorList>
    </citation>
    <scope>NUCLEOTIDE SEQUENCE</scope>
    <source>
        <strain evidence="1">MM-2020</strain>
        <tissue evidence="1">Muscle</tissue>
    </source>
</reference>
<accession>A0A9D3WLU0</accession>
<sequence>MALEVGMPCCRAGGVIGSWPGHAAGFVTPWQPGQRSLHGRCPDLTRTGSKGACISPCTVTQEAGERAGCFPWEIPSISEVQMDGRGGRKQREELWAGKCSQVASGGLEMDVVGEEKWRREFPMSLQPNALRPCLGACPVWLCECAAAALGNWPGSAELQEPSNGSRVALVSPTLLALSGVHRGKGSSEAWLSVDTFPGLDALRLAFQTHQKQAPALLSLLSSSPELPF</sequence>
<name>A0A9D3WLU0_9SAUR</name>
<evidence type="ECO:0000313" key="1">
    <source>
        <dbReference type="EMBL" id="KAH1165549.1"/>
    </source>
</evidence>
<evidence type="ECO:0000313" key="2">
    <source>
        <dbReference type="Proteomes" id="UP000827986"/>
    </source>
</evidence>
<dbReference type="AlphaFoldDB" id="A0A9D3WLU0"/>
<dbReference type="EMBL" id="JAHDVG010000488">
    <property type="protein sequence ID" value="KAH1165549.1"/>
    <property type="molecule type" value="Genomic_DNA"/>
</dbReference>
<keyword evidence="2" id="KW-1185">Reference proteome</keyword>